<feature type="coiled-coil region" evidence="6">
    <location>
        <begin position="509"/>
        <end position="536"/>
    </location>
</feature>
<sequence length="854" mass="97973">MSTPTWEPNPQTVQKIIEFAAYPEQNDLELNYLKQQHDINNHFVFILCRSLEATDSLRETMSKLLIENINLESAYRSMTPYLKSELLLALGNGNAITRTKSAEVIAHIVTNIGLEKWDDLFNNLLSLLSSISPVAIEGSLFCFSKIFQKPTQPFPQLMVLSVAKKIITFFSNPKPNLREISLSTISQIVLKHIDVVDQIFRDYFSGLMKLKNDPVAAIRLKLCESLSFLVQNWPELLIPELNRVTPYIFHVLEKDEEEIAIEACHFLHFLSHLPNSSTYFKTNLANLLSVLSERMKIQNESTKSRLRTMASKVFEFIASIYQDGLLEILLPELQTRLSSPEWTNKEVAIFIIGLIMPFCFKGISAHLPHLLQLLIAFLSDQNAQIIHSTCWTISKYSSWIIQQPEKKLYFEPVLIALLNNMKDQSNRETLNYLSFAAAKLTEIAQSEMISYIGPITQAISNVLQNMKTQEDGKIPFFWDFVTCFSEAAGSNLAQNEYVDAIFGPLSNFLENFDLDFEKEQLNQQNLENELQNKANTIYDELSNPEKNGENFSTENPNAKNRNGIFWNHQEIPSMLKALDSLIVAISNHEFNENLAQCVVQMINMGFKILQGKNHLPNCDEKIEWISNTLHTLNSVILLADRISSIKDLVFEKLFVTLLNDLMNETSMEIKIAALALFQTAFISFVDKSEEYIVDFIPILISNLDPNYPSICNNTCSVICQILINFRNEIEPYFDEMMEKVIQILDLCNENNSTFYLFQTVSVLVGYSCVIFPSIASKRLDLFLDKWCLILTTIWETKDKEWCFKGLCNIIYTNIDKIKDRKDIILKTIESYASPTDELTQTFQQILLLLRESEN</sequence>
<reference evidence="7" key="1">
    <citation type="submission" date="2022-10" db="EMBL/GenBank/DDBJ databases">
        <title>Novel sulphate-reducing endosymbionts in the free-living metamonad Anaeramoeba.</title>
        <authorList>
            <person name="Jerlstrom-Hultqvist J."/>
            <person name="Cepicka I."/>
            <person name="Gallot-Lavallee L."/>
            <person name="Salas-Leiva D."/>
            <person name="Curtis B.A."/>
            <person name="Zahonova K."/>
            <person name="Pipaliya S."/>
            <person name="Dacks J."/>
            <person name="Roger A.J."/>
        </authorList>
    </citation>
    <scope>NUCLEOTIDE SEQUENCE</scope>
    <source>
        <strain evidence="7">BMAN</strain>
    </source>
</reference>
<keyword evidence="2" id="KW-0813">Transport</keyword>
<dbReference type="EMBL" id="JAPDFW010000125">
    <property type="protein sequence ID" value="KAJ5067817.1"/>
    <property type="molecule type" value="Genomic_DNA"/>
</dbReference>
<dbReference type="AlphaFoldDB" id="A0A9Q0L7K4"/>
<accession>A0A9Q0L7K4</accession>
<keyword evidence="4" id="KW-0677">Repeat</keyword>
<dbReference type="InterPro" id="IPR011989">
    <property type="entry name" value="ARM-like"/>
</dbReference>
<comment type="caution">
    <text evidence="7">The sequence shown here is derived from an EMBL/GenBank/DDBJ whole genome shotgun (WGS) entry which is preliminary data.</text>
</comment>
<keyword evidence="5" id="KW-0653">Protein transport</keyword>
<keyword evidence="6" id="KW-0175">Coiled coil</keyword>
<gene>
    <name evidence="7" type="ORF">M0811_03007</name>
</gene>
<dbReference type="GO" id="GO:0006606">
    <property type="term" value="P:protein import into nucleus"/>
    <property type="evidence" value="ECO:0007669"/>
    <property type="project" value="InterPro"/>
</dbReference>
<evidence type="ECO:0000256" key="2">
    <source>
        <dbReference type="ARBA" id="ARBA00022448"/>
    </source>
</evidence>
<protein>
    <submittedName>
        <fullName evidence="7">Uncharacterized protein</fullName>
    </submittedName>
</protein>
<keyword evidence="8" id="KW-1185">Reference proteome</keyword>
<evidence type="ECO:0000256" key="5">
    <source>
        <dbReference type="ARBA" id="ARBA00022927"/>
    </source>
</evidence>
<name>A0A9Q0L7K4_ANAIG</name>
<comment type="subcellular location">
    <subcellularLocation>
        <location evidence="1">Cytoplasm</location>
    </subcellularLocation>
</comment>
<evidence type="ECO:0000256" key="3">
    <source>
        <dbReference type="ARBA" id="ARBA00022490"/>
    </source>
</evidence>
<dbReference type="PANTHER" id="PTHR10527">
    <property type="entry name" value="IMPORTIN BETA"/>
    <property type="match status" value="1"/>
</dbReference>
<dbReference type="InterPro" id="IPR016024">
    <property type="entry name" value="ARM-type_fold"/>
</dbReference>
<keyword evidence="3" id="KW-0963">Cytoplasm</keyword>
<evidence type="ECO:0000256" key="6">
    <source>
        <dbReference type="SAM" id="Coils"/>
    </source>
</evidence>
<proteinExistence type="predicted"/>
<evidence type="ECO:0000313" key="7">
    <source>
        <dbReference type="EMBL" id="KAJ5067817.1"/>
    </source>
</evidence>
<evidence type="ECO:0000256" key="4">
    <source>
        <dbReference type="ARBA" id="ARBA00022737"/>
    </source>
</evidence>
<evidence type="ECO:0000256" key="1">
    <source>
        <dbReference type="ARBA" id="ARBA00004496"/>
    </source>
</evidence>
<dbReference type="GO" id="GO:0005737">
    <property type="term" value="C:cytoplasm"/>
    <property type="evidence" value="ECO:0007669"/>
    <property type="project" value="UniProtKB-SubCell"/>
</dbReference>
<evidence type="ECO:0000313" key="8">
    <source>
        <dbReference type="Proteomes" id="UP001149090"/>
    </source>
</evidence>
<dbReference type="OrthoDB" id="951172at2759"/>
<dbReference type="Gene3D" id="1.25.10.10">
    <property type="entry name" value="Leucine-rich Repeat Variant"/>
    <property type="match status" value="2"/>
</dbReference>
<dbReference type="InterPro" id="IPR040122">
    <property type="entry name" value="Importin_beta"/>
</dbReference>
<dbReference type="Proteomes" id="UP001149090">
    <property type="component" value="Unassembled WGS sequence"/>
</dbReference>
<organism evidence="7 8">
    <name type="scientific">Anaeramoeba ignava</name>
    <name type="common">Anaerobic marine amoeba</name>
    <dbReference type="NCBI Taxonomy" id="1746090"/>
    <lineage>
        <taxon>Eukaryota</taxon>
        <taxon>Metamonada</taxon>
        <taxon>Anaeramoebidae</taxon>
        <taxon>Anaeramoeba</taxon>
    </lineage>
</organism>
<dbReference type="SUPFAM" id="SSF48371">
    <property type="entry name" value="ARM repeat"/>
    <property type="match status" value="1"/>
</dbReference>